<organism evidence="1 2">
    <name type="scientific">Flavobacterium phage vB_FspS_tant8-1</name>
    <dbReference type="NCBI Taxonomy" id="2686278"/>
    <lineage>
        <taxon>Viruses</taxon>
        <taxon>Duplodnaviria</taxon>
        <taxon>Heunggongvirae</taxon>
        <taxon>Uroviricota</taxon>
        <taxon>Caudoviricetes</taxon>
        <taxon>Tantvirus</taxon>
        <taxon>Tantvirus tant</taxon>
    </lineage>
</organism>
<proteinExistence type="predicted"/>
<reference evidence="1 2" key="1">
    <citation type="journal article" date="2020" name="Viruses">
        <title>Diversity and Host Interactions Among Virulent and Temperate Baltic Sea Flavobacterium Phages.</title>
        <authorList>
            <person name="Nilsson E."/>
            <person name="Bayfield O.W."/>
            <person name="Lundin D."/>
            <person name="Antson A.A."/>
            <person name="Holmfeldt K."/>
        </authorList>
    </citation>
    <scope>NUCLEOTIDE SEQUENCE [LARGE SCALE GENOMIC DNA]</scope>
</reference>
<dbReference type="EMBL" id="MN812239">
    <property type="protein sequence ID" value="QHB40939.1"/>
    <property type="molecule type" value="Genomic_DNA"/>
</dbReference>
<protein>
    <submittedName>
        <fullName evidence="1">ATPase</fullName>
    </submittedName>
</protein>
<evidence type="ECO:0000313" key="1">
    <source>
        <dbReference type="EMBL" id="QHB40939.1"/>
    </source>
</evidence>
<keyword evidence="2" id="KW-1185">Reference proteome</keyword>
<gene>
    <name evidence="1" type="ORF">tant81_gp008</name>
</gene>
<dbReference type="Gene3D" id="3.40.50.300">
    <property type="entry name" value="P-loop containing nucleotide triphosphate hydrolases"/>
    <property type="match status" value="1"/>
</dbReference>
<dbReference type="Proteomes" id="UP000464671">
    <property type="component" value="Segment"/>
</dbReference>
<sequence>MMNMDEIFENFKFESENFFVKKLIVSDKIKKTFSDSMDIIFDITKTMDSTKGIIAFSTKYGQGKSFFFDVVNHRNRRIIGKNKFVKTTAKDLCQIFTSAGSNEDAQQKVLDFISVQNLFIDDIGDEGEKKTFKHYSNELNVIRFVLLKRYEFWIEKGWKTYGTTNLTIEEIATNYDGRVADRLIQMCYWFDFQFLEKGSFRQNEETRKLTNEEIEKNWGKFKRVEVVETLDREKYFNELINEPDEYFEKTDISFWTFVKNYLIEKGLLDPKEFNNITDEKIEASKLFLKRDVRQTKSIELKHSPGLIRSNAINEAIAKIKKNDALNVAENSIARLKFMELRQNKHIFK</sequence>
<name>A0A6B9LV91_9CAUD</name>
<dbReference type="InterPro" id="IPR027417">
    <property type="entry name" value="P-loop_NTPase"/>
</dbReference>
<evidence type="ECO:0000313" key="2">
    <source>
        <dbReference type="Proteomes" id="UP000464671"/>
    </source>
</evidence>
<accession>A0A6B9LV91</accession>